<comment type="caution">
    <text evidence="1">The sequence shown here is derived from an EMBL/GenBank/DDBJ whole genome shotgun (WGS) entry which is preliminary data.</text>
</comment>
<evidence type="ECO:0000313" key="1">
    <source>
        <dbReference type="EMBL" id="MPM95235.1"/>
    </source>
</evidence>
<dbReference type="AlphaFoldDB" id="A0A645E0Z6"/>
<accession>A0A645E0Z6</accession>
<organism evidence="1">
    <name type="scientific">bioreactor metagenome</name>
    <dbReference type="NCBI Taxonomy" id="1076179"/>
    <lineage>
        <taxon>unclassified sequences</taxon>
        <taxon>metagenomes</taxon>
        <taxon>ecological metagenomes</taxon>
    </lineage>
</organism>
<protein>
    <recommendedName>
        <fullName evidence="2">tRNA dimethylallyltransferase</fullName>
    </recommendedName>
</protein>
<reference evidence="1" key="1">
    <citation type="submission" date="2019-08" db="EMBL/GenBank/DDBJ databases">
        <authorList>
            <person name="Kucharzyk K."/>
            <person name="Murdoch R.W."/>
            <person name="Higgins S."/>
            <person name="Loffler F."/>
        </authorList>
    </citation>
    <scope>NUCLEOTIDE SEQUENCE</scope>
</reference>
<gene>
    <name evidence="1" type="ORF">SDC9_142389</name>
</gene>
<proteinExistence type="predicted"/>
<name>A0A645E0Z6_9ZZZZ</name>
<sequence length="77" mass="8848">MRSALLDRIRQFAKRQDIWFRKMEREGLEIHWLPGGDREAARRLTAAFLKGEALPPCGLRMSEVYYGPQSSRPESGG</sequence>
<dbReference type="EMBL" id="VSSQ01041753">
    <property type="protein sequence ID" value="MPM95235.1"/>
    <property type="molecule type" value="Genomic_DNA"/>
</dbReference>
<evidence type="ECO:0008006" key="2">
    <source>
        <dbReference type="Google" id="ProtNLM"/>
    </source>
</evidence>